<feature type="signal peptide" evidence="1">
    <location>
        <begin position="1"/>
        <end position="19"/>
    </location>
</feature>
<protein>
    <submittedName>
        <fullName evidence="2">Uncharacterized protein</fullName>
    </submittedName>
</protein>
<dbReference type="AlphaFoldDB" id="A0A679JC28"/>
<gene>
    <name evidence="2" type="ORF">MBUL_03566</name>
</gene>
<evidence type="ECO:0000256" key="1">
    <source>
        <dbReference type="SAM" id="SignalP"/>
    </source>
</evidence>
<proteinExistence type="predicted"/>
<reference evidence="2" key="1">
    <citation type="submission" date="2019-12" db="EMBL/GenBank/DDBJ databases">
        <authorList>
            <person name="Cremers G."/>
        </authorList>
    </citation>
    <scope>NUCLEOTIDE SEQUENCE</scope>
    <source>
        <strain evidence="2">Mbul1</strain>
    </source>
</reference>
<evidence type="ECO:0000313" key="2">
    <source>
        <dbReference type="EMBL" id="CAA2106197.1"/>
    </source>
</evidence>
<keyword evidence="1" id="KW-0732">Signal</keyword>
<sequence length="237" mass="25496">MKPVLVAFALSFAGLPALAQGTPPADAPAVTKANTATPPNASDLLFEEPQMKNVAPGSTLTYAYLRRSGISKGPFGPTMDDQIKLTIEPGGAPENRTIRVQMFSGANRFPAGPFNDMPGNPVMTLFLEHHLIDLAKVLSANPRYIKNGIRKALRDNATVTATTATVKGQTVDAWRVEVQPFIDDKMKDRMRGLENLKYTFVTSPAVPGELLSIEAQSKTADGGELLQENLTYDPNAG</sequence>
<feature type="chain" id="PRO_5025677333" evidence="1">
    <location>
        <begin position="20"/>
        <end position="237"/>
    </location>
</feature>
<accession>A0A679JC28</accession>
<dbReference type="EMBL" id="LR743504">
    <property type="protein sequence ID" value="CAA2106197.1"/>
    <property type="molecule type" value="Genomic_DNA"/>
</dbReference>
<organism evidence="2">
    <name type="scientific">Methylobacterium bullatum</name>
    <dbReference type="NCBI Taxonomy" id="570505"/>
    <lineage>
        <taxon>Bacteria</taxon>
        <taxon>Pseudomonadati</taxon>
        <taxon>Pseudomonadota</taxon>
        <taxon>Alphaproteobacteria</taxon>
        <taxon>Hyphomicrobiales</taxon>
        <taxon>Methylobacteriaceae</taxon>
        <taxon>Methylobacterium</taxon>
    </lineage>
</organism>
<name>A0A679JC28_9HYPH</name>